<feature type="chain" id="PRO_5040172970" evidence="5">
    <location>
        <begin position="23"/>
        <end position="322"/>
    </location>
</feature>
<dbReference type="InterPro" id="IPR033906">
    <property type="entry name" value="Lipase_N"/>
</dbReference>
<keyword evidence="5" id="KW-0732">Signal</keyword>
<dbReference type="SUPFAM" id="SSF53474">
    <property type="entry name" value="alpha/beta-Hydrolases"/>
    <property type="match status" value="1"/>
</dbReference>
<evidence type="ECO:0000259" key="6">
    <source>
        <dbReference type="Pfam" id="PF00151"/>
    </source>
</evidence>
<proteinExistence type="inferred from homology"/>
<dbReference type="InterPro" id="IPR000734">
    <property type="entry name" value="TAG_lipase"/>
</dbReference>
<dbReference type="Gene3D" id="3.40.50.1820">
    <property type="entry name" value="alpha/beta hydrolase"/>
    <property type="match status" value="1"/>
</dbReference>
<dbReference type="PANTHER" id="PTHR11610:SF173">
    <property type="entry name" value="LIPASE DOMAIN-CONTAINING PROTEIN-RELATED"/>
    <property type="match status" value="1"/>
</dbReference>
<dbReference type="InterPro" id="IPR029058">
    <property type="entry name" value="AB_hydrolase_fold"/>
</dbReference>
<dbReference type="OrthoDB" id="199913at2759"/>
<dbReference type="GO" id="GO:0016298">
    <property type="term" value="F:lipase activity"/>
    <property type="evidence" value="ECO:0007669"/>
    <property type="project" value="InterPro"/>
</dbReference>
<gene>
    <name evidence="7" type="primary">PNLIP_0</name>
    <name evidence="7" type="ORF">Bhyg_04061</name>
</gene>
<dbReference type="InterPro" id="IPR013818">
    <property type="entry name" value="Lipase"/>
</dbReference>
<evidence type="ECO:0000256" key="4">
    <source>
        <dbReference type="RuleBase" id="RU004262"/>
    </source>
</evidence>
<dbReference type="Pfam" id="PF00151">
    <property type="entry name" value="Lipase"/>
    <property type="match status" value="1"/>
</dbReference>
<dbReference type="EMBL" id="WJQU01000001">
    <property type="protein sequence ID" value="KAJ6648829.1"/>
    <property type="molecule type" value="Genomic_DNA"/>
</dbReference>
<dbReference type="AlphaFoldDB" id="A0A9Q0NFZ2"/>
<organism evidence="7 8">
    <name type="scientific">Pseudolycoriella hygida</name>
    <dbReference type="NCBI Taxonomy" id="35572"/>
    <lineage>
        <taxon>Eukaryota</taxon>
        <taxon>Metazoa</taxon>
        <taxon>Ecdysozoa</taxon>
        <taxon>Arthropoda</taxon>
        <taxon>Hexapoda</taxon>
        <taxon>Insecta</taxon>
        <taxon>Pterygota</taxon>
        <taxon>Neoptera</taxon>
        <taxon>Endopterygota</taxon>
        <taxon>Diptera</taxon>
        <taxon>Nematocera</taxon>
        <taxon>Sciaroidea</taxon>
        <taxon>Sciaridae</taxon>
        <taxon>Pseudolycoriella</taxon>
    </lineage>
</organism>
<dbReference type="Proteomes" id="UP001151699">
    <property type="component" value="Chromosome A"/>
</dbReference>
<dbReference type="GO" id="GO:0016042">
    <property type="term" value="P:lipid catabolic process"/>
    <property type="evidence" value="ECO:0007669"/>
    <property type="project" value="TreeGrafter"/>
</dbReference>
<evidence type="ECO:0000256" key="5">
    <source>
        <dbReference type="SAM" id="SignalP"/>
    </source>
</evidence>
<evidence type="ECO:0000313" key="7">
    <source>
        <dbReference type="EMBL" id="KAJ6648829.1"/>
    </source>
</evidence>
<comment type="subcellular location">
    <subcellularLocation>
        <location evidence="1">Secreted</location>
    </subcellularLocation>
</comment>
<comment type="similarity">
    <text evidence="2 4">Belongs to the AB hydrolase superfamily. Lipase family.</text>
</comment>
<evidence type="ECO:0000256" key="1">
    <source>
        <dbReference type="ARBA" id="ARBA00004613"/>
    </source>
</evidence>
<accession>A0A9Q0NFZ2</accession>
<dbReference type="GO" id="GO:0017171">
    <property type="term" value="F:serine hydrolase activity"/>
    <property type="evidence" value="ECO:0007669"/>
    <property type="project" value="TreeGrafter"/>
</dbReference>
<name>A0A9Q0NFZ2_9DIPT</name>
<dbReference type="PANTHER" id="PTHR11610">
    <property type="entry name" value="LIPASE"/>
    <property type="match status" value="1"/>
</dbReference>
<feature type="signal peptide" evidence="5">
    <location>
        <begin position="1"/>
        <end position="22"/>
    </location>
</feature>
<evidence type="ECO:0000313" key="8">
    <source>
        <dbReference type="Proteomes" id="UP001151699"/>
    </source>
</evidence>
<keyword evidence="8" id="KW-1185">Reference proteome</keyword>
<protein>
    <submittedName>
        <fullName evidence="7">Pancreatic triacylglycerol lipase</fullName>
    </submittedName>
</protein>
<evidence type="ECO:0000256" key="3">
    <source>
        <dbReference type="ARBA" id="ARBA00022525"/>
    </source>
</evidence>
<sequence>MNNMFLKLEKTLFFFILYYVESFCISTLSDEDLNTVSLYYYSPSHISEQIIGPNTTLIDFASDLPTKLIIHGYIAHRNHGSVEPVKNAYLGRGDTNVILADWEQLAHKLYDESRSYVRQIGVRVGALLSVYIKNQNVTFDDIHVVGHSLGAHIAGNVGRHFDGQLSRITGLDPAAPLFTNLSIDAIKQSDGQFVDIIHTGGYSLGEIWTRGHVDFYPNSGIFHQPGCRKDDLLTLFSCSHFRAPLYFAESILLPNSFVAVKCTFKDILSDTPNKCANSVETVFMGDIVPKEYATAFARGTYYLTTNEVYPFGRGNYSQFGIL</sequence>
<feature type="domain" description="Lipase" evidence="6">
    <location>
        <begin position="57"/>
        <end position="311"/>
    </location>
</feature>
<dbReference type="CDD" id="cd00707">
    <property type="entry name" value="Pancreat_lipase_like"/>
    <property type="match status" value="1"/>
</dbReference>
<comment type="caution">
    <text evidence="7">The sequence shown here is derived from an EMBL/GenBank/DDBJ whole genome shotgun (WGS) entry which is preliminary data.</text>
</comment>
<reference evidence="7" key="1">
    <citation type="submission" date="2022-07" db="EMBL/GenBank/DDBJ databases">
        <authorList>
            <person name="Trinca V."/>
            <person name="Uliana J.V.C."/>
            <person name="Torres T.T."/>
            <person name="Ward R.J."/>
            <person name="Monesi N."/>
        </authorList>
    </citation>
    <scope>NUCLEOTIDE SEQUENCE</scope>
    <source>
        <strain evidence="7">HSMRA1968</strain>
        <tissue evidence="7">Whole embryos</tissue>
    </source>
</reference>
<dbReference type="GO" id="GO:0005615">
    <property type="term" value="C:extracellular space"/>
    <property type="evidence" value="ECO:0007669"/>
    <property type="project" value="TreeGrafter"/>
</dbReference>
<evidence type="ECO:0000256" key="2">
    <source>
        <dbReference type="ARBA" id="ARBA00010701"/>
    </source>
</evidence>
<keyword evidence="3" id="KW-0964">Secreted</keyword>